<keyword evidence="6 8" id="KW-0472">Membrane</keyword>
<keyword evidence="13" id="KW-0675">Receptor</keyword>
<dbReference type="Pfam" id="PF00593">
    <property type="entry name" value="TonB_dep_Rec_b-barrel"/>
    <property type="match status" value="1"/>
</dbReference>
<dbReference type="InterPro" id="IPR039426">
    <property type="entry name" value="TonB-dep_rcpt-like"/>
</dbReference>
<protein>
    <submittedName>
        <fullName evidence="13">TonB-dependent receptor</fullName>
    </submittedName>
</protein>
<accession>A0A7X0B456</accession>
<keyword evidence="5 9" id="KW-0798">TonB box</keyword>
<keyword evidence="2 8" id="KW-0813">Transport</keyword>
<feature type="signal peptide" evidence="10">
    <location>
        <begin position="1"/>
        <end position="32"/>
    </location>
</feature>
<evidence type="ECO:0000259" key="11">
    <source>
        <dbReference type="Pfam" id="PF00593"/>
    </source>
</evidence>
<comment type="subcellular location">
    <subcellularLocation>
        <location evidence="1 8">Cell outer membrane</location>
        <topology evidence="1 8">Multi-pass membrane protein</topology>
    </subcellularLocation>
</comment>
<evidence type="ECO:0000256" key="2">
    <source>
        <dbReference type="ARBA" id="ARBA00022448"/>
    </source>
</evidence>
<dbReference type="RefSeq" id="WP_184807158.1">
    <property type="nucleotide sequence ID" value="NZ_JACIIZ010000018.1"/>
</dbReference>
<dbReference type="InterPro" id="IPR006311">
    <property type="entry name" value="TAT_signal"/>
</dbReference>
<dbReference type="PROSITE" id="PS52016">
    <property type="entry name" value="TONB_DEPENDENT_REC_3"/>
    <property type="match status" value="1"/>
</dbReference>
<evidence type="ECO:0000256" key="3">
    <source>
        <dbReference type="ARBA" id="ARBA00022452"/>
    </source>
</evidence>
<dbReference type="InterPro" id="IPR036942">
    <property type="entry name" value="Beta-barrel_TonB_sf"/>
</dbReference>
<name>A0A7X0B456_9PROT</name>
<evidence type="ECO:0000256" key="7">
    <source>
        <dbReference type="ARBA" id="ARBA00023237"/>
    </source>
</evidence>
<keyword evidence="14" id="KW-1185">Reference proteome</keyword>
<feature type="chain" id="PRO_5030592974" evidence="10">
    <location>
        <begin position="33"/>
        <end position="951"/>
    </location>
</feature>
<dbReference type="AlphaFoldDB" id="A0A7X0B456"/>
<evidence type="ECO:0000256" key="5">
    <source>
        <dbReference type="ARBA" id="ARBA00023077"/>
    </source>
</evidence>
<dbReference type="InterPro" id="IPR012910">
    <property type="entry name" value="Plug_dom"/>
</dbReference>
<comment type="caution">
    <text evidence="13">The sequence shown here is derived from an EMBL/GenBank/DDBJ whole genome shotgun (WGS) entry which is preliminary data.</text>
</comment>
<evidence type="ECO:0000259" key="12">
    <source>
        <dbReference type="Pfam" id="PF07715"/>
    </source>
</evidence>
<feature type="domain" description="TonB-dependent receptor-like beta-barrel" evidence="11">
    <location>
        <begin position="415"/>
        <end position="916"/>
    </location>
</feature>
<comment type="similarity">
    <text evidence="8 9">Belongs to the TonB-dependent receptor family.</text>
</comment>
<dbReference type="InterPro" id="IPR010104">
    <property type="entry name" value="TonB_rcpt_bac"/>
</dbReference>
<evidence type="ECO:0000313" key="13">
    <source>
        <dbReference type="EMBL" id="MBB6254636.1"/>
    </source>
</evidence>
<evidence type="ECO:0000313" key="14">
    <source>
        <dbReference type="Proteomes" id="UP000539175"/>
    </source>
</evidence>
<feature type="domain" description="TonB-dependent receptor plug" evidence="12">
    <location>
        <begin position="63"/>
        <end position="169"/>
    </location>
</feature>
<dbReference type="GO" id="GO:0009279">
    <property type="term" value="C:cell outer membrane"/>
    <property type="evidence" value="ECO:0007669"/>
    <property type="project" value="UniProtKB-SubCell"/>
</dbReference>
<evidence type="ECO:0000256" key="1">
    <source>
        <dbReference type="ARBA" id="ARBA00004571"/>
    </source>
</evidence>
<dbReference type="SUPFAM" id="SSF56935">
    <property type="entry name" value="Porins"/>
    <property type="match status" value="1"/>
</dbReference>
<dbReference type="Proteomes" id="UP000539175">
    <property type="component" value="Unassembled WGS sequence"/>
</dbReference>
<gene>
    <name evidence="13" type="ORF">FHS74_005226</name>
</gene>
<evidence type="ECO:0000256" key="4">
    <source>
        <dbReference type="ARBA" id="ARBA00022692"/>
    </source>
</evidence>
<keyword evidence="7 8" id="KW-0998">Cell outer membrane</keyword>
<keyword evidence="10" id="KW-0732">Signal</keyword>
<keyword evidence="3 8" id="KW-1134">Transmembrane beta strand</keyword>
<dbReference type="PANTHER" id="PTHR40980">
    <property type="entry name" value="PLUG DOMAIN-CONTAINING PROTEIN"/>
    <property type="match status" value="1"/>
</dbReference>
<organism evidence="13 14">
    <name type="scientific">Nitrospirillum iridis</name>
    <dbReference type="NCBI Taxonomy" id="765888"/>
    <lineage>
        <taxon>Bacteria</taxon>
        <taxon>Pseudomonadati</taxon>
        <taxon>Pseudomonadota</taxon>
        <taxon>Alphaproteobacteria</taxon>
        <taxon>Rhodospirillales</taxon>
        <taxon>Azospirillaceae</taxon>
        <taxon>Nitrospirillum</taxon>
    </lineage>
</organism>
<dbReference type="EMBL" id="JACIIZ010000018">
    <property type="protein sequence ID" value="MBB6254636.1"/>
    <property type="molecule type" value="Genomic_DNA"/>
</dbReference>
<evidence type="ECO:0000256" key="6">
    <source>
        <dbReference type="ARBA" id="ARBA00023136"/>
    </source>
</evidence>
<dbReference type="Gene3D" id="2.40.170.20">
    <property type="entry name" value="TonB-dependent receptor, beta-barrel domain"/>
    <property type="match status" value="1"/>
</dbReference>
<proteinExistence type="inferred from homology"/>
<evidence type="ECO:0000256" key="9">
    <source>
        <dbReference type="RuleBase" id="RU003357"/>
    </source>
</evidence>
<reference evidence="13 14" key="1">
    <citation type="submission" date="2020-08" db="EMBL/GenBank/DDBJ databases">
        <title>Genomic Encyclopedia of Type Strains, Phase IV (KMG-IV): sequencing the most valuable type-strain genomes for metagenomic binning, comparative biology and taxonomic classification.</title>
        <authorList>
            <person name="Goeker M."/>
        </authorList>
    </citation>
    <scope>NUCLEOTIDE SEQUENCE [LARGE SCALE GENOMIC DNA]</scope>
    <source>
        <strain evidence="13 14">DSM 22198</strain>
    </source>
</reference>
<dbReference type="InterPro" id="IPR000531">
    <property type="entry name" value="Beta-barrel_TonB"/>
</dbReference>
<dbReference type="Pfam" id="PF07715">
    <property type="entry name" value="Plug"/>
    <property type="match status" value="1"/>
</dbReference>
<dbReference type="PROSITE" id="PS51318">
    <property type="entry name" value="TAT"/>
    <property type="match status" value="1"/>
</dbReference>
<dbReference type="NCBIfam" id="TIGR01782">
    <property type="entry name" value="TonB-Xanth-Caul"/>
    <property type="match status" value="1"/>
</dbReference>
<sequence>MSWPQNSYRSFVLAGASVLVLGALTAASLAQAAAAADDDLQEIVVTGQRFAVSDAAKRKANADMILDSISADEAGKLPDNSVTEVLQRVPGVSITHFAAVGDPDHYSVEGSGVTVRGLSQISSTLNGREAFSANGGRALLFEDVPPELLAGVDVLKSGSPDIIEGGIGGSVNLRTKMPFDYNHESFGASVSANYGDFIGQTKPGGSLLYANRWQTGIGEIGAMVDVAYSDISTRHDTIQAEPYFPQTYNGKSVYVPGGFDWRSGTLDRKRLGAYEALQWAPNADLTFYQTGFRSDYWSTSKEAGVYNQGGSAVNVSPTSTSVFGSNGGLISSSQLSSSGWDPLQLPGETGGSTAIANPGMTTQHNVTTDLSQGMKWTPTSNLTLTTDFQYAISQSQQERIDLFSQTSVPSYSINLAGDLPAITVSNPAQLADPSRYIWYATMDHLENHIGRELAWSGDADYHVSDTGFLRSIKVGARFADRTEKDNVSGYNWTGLTPSFNDPSTFKYLSTAAAGDVTVSGFSNFFRGGTALPGMAVFPSWALAEGYPENLAAIHQKYGLAGDTTGPLSYTVANLSHTKTRTESAYIMSRFGDDDLFGMKMNGNFGVRIVNNENSSEGYIQQPTGEISTGTLPGGYSANAGGHNSLMALPSFNIQFMPQDDVHLRFAAYQSMTNPSFNALNASGSLSLTTNTNHQITGATSTSGNPNLKPQLANNLDVSAEWYMPDGQVHVAGFYKQIKDYISYGVTSVDVPFALPGGVVQTMTAAYSGYFNASPAYVKGAEIGVQKFFSFLPQPFDGLGIDANFTYINSRSPGDLSYDMLGNRITGLPVDLLSKYNYNVTGMYEKGPFSARLAWTWRSKYLLTPTANGTNGTYTNAAGQTVTYNLPIFSDSFGQLDASVSYTFNDYITLTVEGQNLTNSVTKTLMGYGDQQYGRSWFMADRRYTAVVRFNY</sequence>
<dbReference type="PANTHER" id="PTHR40980:SF3">
    <property type="entry name" value="TONB-DEPENDENT RECEPTOR-LIKE BETA-BARREL DOMAIN-CONTAINING PROTEIN"/>
    <property type="match status" value="1"/>
</dbReference>
<evidence type="ECO:0000256" key="8">
    <source>
        <dbReference type="PROSITE-ProRule" id="PRU01360"/>
    </source>
</evidence>
<dbReference type="InterPro" id="IPR037066">
    <property type="entry name" value="Plug_dom_sf"/>
</dbReference>
<keyword evidence="4 8" id="KW-0812">Transmembrane</keyword>
<dbReference type="Gene3D" id="2.170.130.10">
    <property type="entry name" value="TonB-dependent receptor, plug domain"/>
    <property type="match status" value="1"/>
</dbReference>
<evidence type="ECO:0000256" key="10">
    <source>
        <dbReference type="SAM" id="SignalP"/>
    </source>
</evidence>